<dbReference type="SUPFAM" id="SSF56112">
    <property type="entry name" value="Protein kinase-like (PK-like)"/>
    <property type="match status" value="1"/>
</dbReference>
<dbReference type="EMBL" id="BAAAVV010000001">
    <property type="protein sequence ID" value="GAA3157850.1"/>
    <property type="molecule type" value="Genomic_DNA"/>
</dbReference>
<name>A0ABP6NVH0_9ACTN</name>
<protein>
    <recommendedName>
        <fullName evidence="3">Phosphotransferase enzyme family protein</fullName>
    </recommendedName>
</protein>
<dbReference type="Gene3D" id="3.90.1200.10">
    <property type="match status" value="1"/>
</dbReference>
<evidence type="ECO:0000313" key="2">
    <source>
        <dbReference type="Proteomes" id="UP001499924"/>
    </source>
</evidence>
<comment type="caution">
    <text evidence="1">The sequence shown here is derived from an EMBL/GenBank/DDBJ whole genome shotgun (WGS) entry which is preliminary data.</text>
</comment>
<keyword evidence="2" id="KW-1185">Reference proteome</keyword>
<accession>A0ABP6NVH0</accession>
<reference evidence="2" key="1">
    <citation type="journal article" date="2019" name="Int. J. Syst. Evol. Microbiol.">
        <title>The Global Catalogue of Microorganisms (GCM) 10K type strain sequencing project: providing services to taxonomists for standard genome sequencing and annotation.</title>
        <authorList>
            <consortium name="The Broad Institute Genomics Platform"/>
            <consortium name="The Broad Institute Genome Sequencing Center for Infectious Disease"/>
            <person name="Wu L."/>
            <person name="Ma J."/>
        </authorList>
    </citation>
    <scope>NUCLEOTIDE SEQUENCE [LARGE SCALE GENOMIC DNA]</scope>
    <source>
        <strain evidence="2">JCM 15614</strain>
    </source>
</reference>
<evidence type="ECO:0008006" key="3">
    <source>
        <dbReference type="Google" id="ProtNLM"/>
    </source>
</evidence>
<dbReference type="Proteomes" id="UP001499924">
    <property type="component" value="Unassembled WGS sequence"/>
</dbReference>
<dbReference type="RefSeq" id="WP_344687078.1">
    <property type="nucleotide sequence ID" value="NZ_BAAAVV010000001.1"/>
</dbReference>
<proteinExistence type="predicted"/>
<gene>
    <name evidence="1" type="ORF">GCM10010531_06530</name>
</gene>
<dbReference type="InterPro" id="IPR011009">
    <property type="entry name" value="Kinase-like_dom_sf"/>
</dbReference>
<sequence>MPPTRPPALRLLTGAAAGGLWSGVLDGGRVERLDPTGVTLQPDGAATVRYSATVAWADGRQTRESLVATTGNRIPGGATIVPATADGHRIRVGVWRWPHDPALPALAWASSGAAVAATLQRLGLATGPVRLRLRSYRPGRRAVVQVESSAGPFFLKVVRPAVLGRLAERHRVLAGAVPVPPVLAATEDGVLVLPGLPGEPMRPLLAGNGRGLPSPAELERLLDAFPAAAADLRAAGSRPPGDALARVPDHAAVLGAVAGELRPRLDALCAALAAADPGGHPAVPVHGDFYESQLLVEHGAVVGLLDVDTVGRGHRIDDWATLLGHVVLLEHILPEPATAVRYRRAVEDHALGRWPAAQVRPRVAAVLVGLATGPFRVQQADWPALTEGRVALAEEWAGAHRGAGRARGPAR</sequence>
<organism evidence="1 2">
    <name type="scientific">Blastococcus jejuensis</name>
    <dbReference type="NCBI Taxonomy" id="351224"/>
    <lineage>
        <taxon>Bacteria</taxon>
        <taxon>Bacillati</taxon>
        <taxon>Actinomycetota</taxon>
        <taxon>Actinomycetes</taxon>
        <taxon>Geodermatophilales</taxon>
        <taxon>Geodermatophilaceae</taxon>
        <taxon>Blastococcus</taxon>
    </lineage>
</organism>
<evidence type="ECO:0000313" key="1">
    <source>
        <dbReference type="EMBL" id="GAA3157850.1"/>
    </source>
</evidence>